<feature type="active site" description="Nucleophile" evidence="13">
    <location>
        <position position="190"/>
    </location>
</feature>
<dbReference type="Pfam" id="PF21086">
    <property type="entry name" value="ACT_PSP_2"/>
    <property type="match status" value="1"/>
</dbReference>
<comment type="pathway">
    <text evidence="2">Amino-acid biosynthesis; L-serine biosynthesis; L-serine from 3-phospho-D-glycerate: step 3/3.</text>
</comment>
<dbReference type="InterPro" id="IPR049148">
    <property type="entry name" value="PSP_ACT"/>
</dbReference>
<evidence type="ECO:0000256" key="8">
    <source>
        <dbReference type="ARBA" id="ARBA00022842"/>
    </source>
</evidence>
<keyword evidence="6" id="KW-0479">Metal-binding</keyword>
<dbReference type="GO" id="GO:0005737">
    <property type="term" value="C:cytoplasm"/>
    <property type="evidence" value="ECO:0007669"/>
    <property type="project" value="TreeGrafter"/>
</dbReference>
<comment type="caution">
    <text evidence="15">The sequence shown here is derived from an EMBL/GenBank/DDBJ whole genome shotgun (WGS) entry which is preliminary data.</text>
</comment>
<evidence type="ECO:0000256" key="5">
    <source>
        <dbReference type="ARBA" id="ARBA00022605"/>
    </source>
</evidence>
<comment type="catalytic activity">
    <reaction evidence="11">
        <text>O-phospho-L-serine + H2O = L-serine + phosphate</text>
        <dbReference type="Rhea" id="RHEA:21208"/>
        <dbReference type="ChEBI" id="CHEBI:15377"/>
        <dbReference type="ChEBI" id="CHEBI:33384"/>
        <dbReference type="ChEBI" id="CHEBI:43474"/>
        <dbReference type="ChEBI" id="CHEBI:57524"/>
        <dbReference type="EC" id="3.1.3.3"/>
    </reaction>
</comment>
<dbReference type="Gene3D" id="3.30.70.260">
    <property type="match status" value="2"/>
</dbReference>
<dbReference type="EC" id="3.1.3.3" evidence="4"/>
<sequence length="413" mass="43756">MSDSPTHLLITVTGTDRPGVMSRLFSALSELSVEDERHPSLDVIDIEQVIIRGELVLGLELSTRCAPGPIQAALDTVAVDTDTTITLSTDPDPDYWKRRSARHHVVVLGKPLLPSAMAAISSSIADLGANIDSIRRLSDYPVTAVELVVSGARSATLRPALSATSARSGVDIAVEKGGLDRRTKRLIVMDVDSTLVQGEVIDSLAARAGRMDQVAAITQRAMRGELDFTESLHARVAMLEGLPASVVDDVRRDLKLTPGAATLIRTLKRMGLKIGIVSGGFTQITDILVADLGLDFGTANTLEIVDGKLTGKVVGTVVDRAGKLAALRRFADECGVPMEQTIAVGDGANDLDMLAKAGLGIAFNAKQVVREKSHTSLNYPYLDAILYFLGVTQDEVVGAGEDGLTGHDGTADE</sequence>
<dbReference type="NCBIfam" id="TIGR00338">
    <property type="entry name" value="serB"/>
    <property type="match status" value="1"/>
</dbReference>
<dbReference type="InterPro" id="IPR023214">
    <property type="entry name" value="HAD_sf"/>
</dbReference>
<feature type="active site" description="Proton donor" evidence="13">
    <location>
        <position position="192"/>
    </location>
</feature>
<dbReference type="InterPro" id="IPR050582">
    <property type="entry name" value="HAD-like_SerB"/>
</dbReference>
<comment type="cofactor">
    <cofactor evidence="1">
        <name>Mg(2+)</name>
        <dbReference type="ChEBI" id="CHEBI:18420"/>
    </cofactor>
</comment>
<evidence type="ECO:0000313" key="16">
    <source>
        <dbReference type="Proteomes" id="UP000237752"/>
    </source>
</evidence>
<evidence type="ECO:0000256" key="9">
    <source>
        <dbReference type="ARBA" id="ARBA00023299"/>
    </source>
</evidence>
<evidence type="ECO:0000256" key="3">
    <source>
        <dbReference type="ARBA" id="ARBA00009184"/>
    </source>
</evidence>
<accession>A0A2T0Z2T6</accession>
<dbReference type="PANTHER" id="PTHR43344:SF2">
    <property type="entry name" value="PHOSPHOSERINE PHOSPHATASE"/>
    <property type="match status" value="1"/>
</dbReference>
<comment type="catalytic activity">
    <reaction evidence="12">
        <text>O-phospho-D-serine + H2O = D-serine + phosphate</text>
        <dbReference type="Rhea" id="RHEA:24873"/>
        <dbReference type="ChEBI" id="CHEBI:15377"/>
        <dbReference type="ChEBI" id="CHEBI:35247"/>
        <dbReference type="ChEBI" id="CHEBI:43474"/>
        <dbReference type="ChEBI" id="CHEBI:58680"/>
        <dbReference type="EC" id="3.1.3.3"/>
    </reaction>
</comment>
<evidence type="ECO:0000256" key="4">
    <source>
        <dbReference type="ARBA" id="ARBA00012640"/>
    </source>
</evidence>
<dbReference type="InterPro" id="IPR004469">
    <property type="entry name" value="PSP"/>
</dbReference>
<dbReference type="Pfam" id="PF00702">
    <property type="entry name" value="Hydrolase"/>
    <property type="match status" value="1"/>
</dbReference>
<dbReference type="RefSeq" id="WP_106351082.1">
    <property type="nucleotide sequence ID" value="NZ_PVUE01000030.1"/>
</dbReference>
<dbReference type="SUPFAM" id="SSF56784">
    <property type="entry name" value="HAD-like"/>
    <property type="match status" value="1"/>
</dbReference>
<reference evidence="15 16" key="1">
    <citation type="submission" date="2018-03" db="EMBL/GenBank/DDBJ databases">
        <title>Genomic Encyclopedia of Archaeal and Bacterial Type Strains, Phase II (KMG-II): from individual species to whole genera.</title>
        <authorList>
            <person name="Goeker M."/>
        </authorList>
    </citation>
    <scope>NUCLEOTIDE SEQUENCE [LARGE SCALE GENOMIC DNA]</scope>
    <source>
        <strain evidence="15 16">DSM 100065</strain>
    </source>
</reference>
<dbReference type="SFLD" id="SFLDG01136">
    <property type="entry name" value="C1.6:_Phosphoserine_Phosphatas"/>
    <property type="match status" value="1"/>
</dbReference>
<keyword evidence="7" id="KW-0378">Hydrolase</keyword>
<evidence type="ECO:0000256" key="1">
    <source>
        <dbReference type="ARBA" id="ARBA00001946"/>
    </source>
</evidence>
<evidence type="ECO:0000256" key="13">
    <source>
        <dbReference type="PIRSR" id="PIRSR604469-1"/>
    </source>
</evidence>
<keyword evidence="9" id="KW-0718">Serine biosynthesis</keyword>
<comment type="similarity">
    <text evidence="3">Belongs to the HAD-like hydrolase superfamily. SerB family.</text>
</comment>
<evidence type="ECO:0000256" key="12">
    <source>
        <dbReference type="ARBA" id="ARBA00048523"/>
    </source>
</evidence>
<dbReference type="EMBL" id="PVUE01000030">
    <property type="protein sequence ID" value="PRZ30488.1"/>
    <property type="molecule type" value="Genomic_DNA"/>
</dbReference>
<dbReference type="Proteomes" id="UP000237752">
    <property type="component" value="Unassembled WGS sequence"/>
</dbReference>
<dbReference type="OrthoDB" id="9792539at2"/>
<proteinExistence type="inferred from homology"/>
<protein>
    <recommendedName>
        <fullName evidence="4">phosphoserine phosphatase</fullName>
        <ecNumber evidence="4">3.1.3.3</ecNumber>
    </recommendedName>
    <alternativeName>
        <fullName evidence="10">O-phosphoserine phosphohydrolase</fullName>
    </alternativeName>
</protein>
<feature type="domain" description="Phosphoserine phosphatase ACT" evidence="14">
    <location>
        <begin position="102"/>
        <end position="175"/>
    </location>
</feature>
<organism evidence="15 16">
    <name type="scientific">Antricoccus suffuscus</name>
    <dbReference type="NCBI Taxonomy" id="1629062"/>
    <lineage>
        <taxon>Bacteria</taxon>
        <taxon>Bacillati</taxon>
        <taxon>Actinomycetota</taxon>
        <taxon>Actinomycetes</taxon>
        <taxon>Geodermatophilales</taxon>
        <taxon>Antricoccaceae</taxon>
        <taxon>Antricoccus</taxon>
    </lineage>
</organism>
<evidence type="ECO:0000256" key="7">
    <source>
        <dbReference type="ARBA" id="ARBA00022801"/>
    </source>
</evidence>
<keyword evidence="5" id="KW-0028">Amino-acid biosynthesis</keyword>
<dbReference type="SFLD" id="SFLDS00003">
    <property type="entry name" value="Haloacid_Dehalogenase"/>
    <property type="match status" value="1"/>
</dbReference>
<evidence type="ECO:0000256" key="11">
    <source>
        <dbReference type="ARBA" id="ARBA00048138"/>
    </source>
</evidence>
<evidence type="ECO:0000313" key="15">
    <source>
        <dbReference type="EMBL" id="PRZ30488.1"/>
    </source>
</evidence>
<evidence type="ECO:0000256" key="6">
    <source>
        <dbReference type="ARBA" id="ARBA00022723"/>
    </source>
</evidence>
<dbReference type="GO" id="GO:0006564">
    <property type="term" value="P:L-serine biosynthetic process"/>
    <property type="evidence" value="ECO:0007669"/>
    <property type="project" value="UniProtKB-KW"/>
</dbReference>
<dbReference type="NCBIfam" id="TIGR01488">
    <property type="entry name" value="HAD-SF-IB"/>
    <property type="match status" value="1"/>
</dbReference>
<keyword evidence="8" id="KW-0460">Magnesium</keyword>
<evidence type="ECO:0000259" key="14">
    <source>
        <dbReference type="Pfam" id="PF21086"/>
    </source>
</evidence>
<keyword evidence="16" id="KW-1185">Reference proteome</keyword>
<evidence type="ECO:0000256" key="2">
    <source>
        <dbReference type="ARBA" id="ARBA00005135"/>
    </source>
</evidence>
<dbReference type="GO" id="GO:0036424">
    <property type="term" value="F:L-phosphoserine phosphatase activity"/>
    <property type="evidence" value="ECO:0007669"/>
    <property type="project" value="InterPro"/>
</dbReference>
<dbReference type="SFLD" id="SFLDG01137">
    <property type="entry name" value="C1.6.1:_Phosphoserine_Phosphat"/>
    <property type="match status" value="1"/>
</dbReference>
<dbReference type="Gene3D" id="3.40.50.1000">
    <property type="entry name" value="HAD superfamily/HAD-like"/>
    <property type="match status" value="1"/>
</dbReference>
<dbReference type="SFLD" id="SFLDF00029">
    <property type="entry name" value="phosphoserine_phosphatase"/>
    <property type="match status" value="1"/>
</dbReference>
<dbReference type="GO" id="GO:0000287">
    <property type="term" value="F:magnesium ion binding"/>
    <property type="evidence" value="ECO:0007669"/>
    <property type="project" value="TreeGrafter"/>
</dbReference>
<dbReference type="AlphaFoldDB" id="A0A2T0Z2T6"/>
<evidence type="ECO:0000256" key="10">
    <source>
        <dbReference type="ARBA" id="ARBA00031693"/>
    </source>
</evidence>
<dbReference type="PANTHER" id="PTHR43344">
    <property type="entry name" value="PHOSPHOSERINE PHOSPHATASE"/>
    <property type="match status" value="1"/>
</dbReference>
<name>A0A2T0Z2T6_9ACTN</name>
<dbReference type="Pfam" id="PF13740">
    <property type="entry name" value="ACT_6"/>
    <property type="match status" value="1"/>
</dbReference>
<dbReference type="InterPro" id="IPR036412">
    <property type="entry name" value="HAD-like_sf"/>
</dbReference>
<dbReference type="CDD" id="cd07500">
    <property type="entry name" value="HAD_PSP"/>
    <property type="match status" value="1"/>
</dbReference>
<dbReference type="UniPathway" id="UPA00135">
    <property type="reaction ID" value="UER00198"/>
</dbReference>
<gene>
    <name evidence="15" type="ORF">CLV47_1302</name>
</gene>